<evidence type="ECO:0000256" key="2">
    <source>
        <dbReference type="SAM" id="SignalP"/>
    </source>
</evidence>
<gene>
    <name evidence="4" type="ORF">GCM10010994_42740</name>
</gene>
<dbReference type="InterPro" id="IPR009683">
    <property type="entry name" value="Extensin-like_C"/>
</dbReference>
<evidence type="ECO:0000259" key="3">
    <source>
        <dbReference type="Pfam" id="PF06904"/>
    </source>
</evidence>
<dbReference type="EMBL" id="BMGG01000008">
    <property type="protein sequence ID" value="GGC80211.1"/>
    <property type="molecule type" value="Genomic_DNA"/>
</dbReference>
<organism evidence="4 5">
    <name type="scientific">Chelatococcus reniformis</name>
    <dbReference type="NCBI Taxonomy" id="1494448"/>
    <lineage>
        <taxon>Bacteria</taxon>
        <taxon>Pseudomonadati</taxon>
        <taxon>Pseudomonadota</taxon>
        <taxon>Alphaproteobacteria</taxon>
        <taxon>Hyphomicrobiales</taxon>
        <taxon>Chelatococcaceae</taxon>
        <taxon>Chelatococcus</taxon>
    </lineage>
</organism>
<comment type="caution">
    <text evidence="4">The sequence shown here is derived from an EMBL/GenBank/DDBJ whole genome shotgun (WGS) entry which is preliminary data.</text>
</comment>
<protein>
    <recommendedName>
        <fullName evidence="3">Extensin-like C-terminal domain-containing protein</fullName>
    </recommendedName>
</protein>
<feature type="region of interest" description="Disordered" evidence="1">
    <location>
        <begin position="254"/>
        <end position="329"/>
    </location>
</feature>
<feature type="domain" description="Extensin-like C-terminal" evidence="3">
    <location>
        <begin position="38"/>
        <end position="216"/>
    </location>
</feature>
<dbReference type="AlphaFoldDB" id="A0A916UNL7"/>
<reference evidence="4" key="1">
    <citation type="journal article" date="2014" name="Int. J. Syst. Evol. Microbiol.">
        <title>Complete genome sequence of Corynebacterium casei LMG S-19264T (=DSM 44701T), isolated from a smear-ripened cheese.</title>
        <authorList>
            <consortium name="US DOE Joint Genome Institute (JGI-PGF)"/>
            <person name="Walter F."/>
            <person name="Albersmeier A."/>
            <person name="Kalinowski J."/>
            <person name="Ruckert C."/>
        </authorList>
    </citation>
    <scope>NUCLEOTIDE SEQUENCE</scope>
    <source>
        <strain evidence="4">CGMCC 1.12919</strain>
    </source>
</reference>
<dbReference type="PROSITE" id="PS51257">
    <property type="entry name" value="PROKAR_LIPOPROTEIN"/>
    <property type="match status" value="1"/>
</dbReference>
<dbReference type="Pfam" id="PF06904">
    <property type="entry name" value="Extensin-like_C"/>
    <property type="match status" value="1"/>
</dbReference>
<keyword evidence="2" id="KW-0732">Signal</keyword>
<dbReference type="Proteomes" id="UP000637002">
    <property type="component" value="Unassembled WGS sequence"/>
</dbReference>
<feature type="compositionally biased region" description="Polar residues" evidence="1">
    <location>
        <begin position="311"/>
        <end position="329"/>
    </location>
</feature>
<reference evidence="4" key="2">
    <citation type="submission" date="2020-09" db="EMBL/GenBank/DDBJ databases">
        <authorList>
            <person name="Sun Q."/>
            <person name="Zhou Y."/>
        </authorList>
    </citation>
    <scope>NUCLEOTIDE SEQUENCE</scope>
    <source>
        <strain evidence="4">CGMCC 1.12919</strain>
    </source>
</reference>
<feature type="compositionally biased region" description="Low complexity" evidence="1">
    <location>
        <begin position="254"/>
        <end position="265"/>
    </location>
</feature>
<sequence length="329" mass="35574">MLRRFGCIVGLLVTSLLAGCGLQPGPQREPWRGKAEAACLARGQVRATAYTEPMKPISGPGVCGMDNPFRVMAFDKGSVMLRSRGVLACPMITMFDRWLDDVVQPAAATYYGTRVAEVQIGTYNCRRMNNARRGHISEHAYGNAVDLMGLKLVDGRTVSVERGWRGDIADQEFLRTIFVGACEYFTTVLAPGSNIYHYNHIHMDLAQHAKGRHYCKPVLKWTPQTPAPMQPGPSAQAPQAADPYEHRTIPAAAGAMGAAPAQPSAGEDDASAEGEPPGDGTDAQDGTEPDGLPQLRPATTPADRIARERWQASTARPSNQPTSINDLLH</sequence>
<keyword evidence="5" id="KW-1185">Reference proteome</keyword>
<accession>A0A916UNL7</accession>
<evidence type="ECO:0000313" key="4">
    <source>
        <dbReference type="EMBL" id="GGC80211.1"/>
    </source>
</evidence>
<feature type="signal peptide" evidence="2">
    <location>
        <begin position="1"/>
        <end position="18"/>
    </location>
</feature>
<feature type="chain" id="PRO_5037955430" description="Extensin-like C-terminal domain-containing protein" evidence="2">
    <location>
        <begin position="19"/>
        <end position="329"/>
    </location>
</feature>
<evidence type="ECO:0000313" key="5">
    <source>
        <dbReference type="Proteomes" id="UP000637002"/>
    </source>
</evidence>
<evidence type="ECO:0000256" key="1">
    <source>
        <dbReference type="SAM" id="MobiDB-lite"/>
    </source>
</evidence>
<proteinExistence type="predicted"/>
<name>A0A916UNL7_9HYPH</name>